<dbReference type="Pfam" id="PF19873">
    <property type="entry name" value="DUF6346"/>
    <property type="match status" value="1"/>
</dbReference>
<feature type="signal peptide" evidence="2">
    <location>
        <begin position="1"/>
        <end position="21"/>
    </location>
</feature>
<keyword evidence="1" id="KW-0472">Membrane</keyword>
<keyword evidence="1" id="KW-1133">Transmembrane helix</keyword>
<accession>A0A1B2HD53</accession>
<dbReference type="InterPro" id="IPR045927">
    <property type="entry name" value="DUF6346"/>
</dbReference>
<evidence type="ECO:0008006" key="5">
    <source>
        <dbReference type="Google" id="ProtNLM"/>
    </source>
</evidence>
<feature type="chain" id="PRO_5008537980" description="Gram-positive cocci surface proteins LPxTG domain-containing protein" evidence="2">
    <location>
        <begin position="22"/>
        <end position="145"/>
    </location>
</feature>
<organism evidence="3 4">
    <name type="scientific">Lentzea guizhouensis</name>
    <dbReference type="NCBI Taxonomy" id="1586287"/>
    <lineage>
        <taxon>Bacteria</taxon>
        <taxon>Bacillati</taxon>
        <taxon>Actinomycetota</taxon>
        <taxon>Actinomycetes</taxon>
        <taxon>Pseudonocardiales</taxon>
        <taxon>Pseudonocardiaceae</taxon>
        <taxon>Lentzea</taxon>
    </lineage>
</organism>
<evidence type="ECO:0000313" key="4">
    <source>
        <dbReference type="Proteomes" id="UP000093053"/>
    </source>
</evidence>
<feature type="transmembrane region" description="Helical" evidence="1">
    <location>
        <begin position="117"/>
        <end position="139"/>
    </location>
</feature>
<evidence type="ECO:0000313" key="3">
    <source>
        <dbReference type="EMBL" id="ANZ35667.1"/>
    </source>
</evidence>
<dbReference type="STRING" id="1586287.BBK82_05810"/>
<protein>
    <recommendedName>
        <fullName evidence="5">Gram-positive cocci surface proteins LPxTG domain-containing protein</fullName>
    </recommendedName>
</protein>
<keyword evidence="2" id="KW-0732">Signal</keyword>
<evidence type="ECO:0000256" key="1">
    <source>
        <dbReference type="SAM" id="Phobius"/>
    </source>
</evidence>
<dbReference type="KEGG" id="led:BBK82_05810"/>
<dbReference type="EMBL" id="CP016793">
    <property type="protein sequence ID" value="ANZ35667.1"/>
    <property type="molecule type" value="Genomic_DNA"/>
</dbReference>
<dbReference type="AlphaFoldDB" id="A0A1B2HD53"/>
<evidence type="ECO:0000256" key="2">
    <source>
        <dbReference type="SAM" id="SignalP"/>
    </source>
</evidence>
<reference evidence="3 4" key="1">
    <citation type="submission" date="2016-07" db="EMBL/GenBank/DDBJ databases">
        <title>Complete genome sequence of the Lentzea guizhouensis DHS C013.</title>
        <authorList>
            <person name="Cao C."/>
        </authorList>
    </citation>
    <scope>NUCLEOTIDE SEQUENCE [LARGE SCALE GENOMIC DNA]</scope>
    <source>
        <strain evidence="3 4">DHS C013</strain>
    </source>
</reference>
<name>A0A1B2HD53_9PSEU</name>
<dbReference type="Proteomes" id="UP000093053">
    <property type="component" value="Chromosome"/>
</dbReference>
<dbReference type="OrthoDB" id="3684526at2"/>
<keyword evidence="1" id="KW-0812">Transmembrane</keyword>
<keyword evidence="4" id="KW-1185">Reference proteome</keyword>
<dbReference type="RefSeq" id="WP_065914077.1">
    <property type="nucleotide sequence ID" value="NZ_CP016793.1"/>
</dbReference>
<proteinExistence type="predicted"/>
<gene>
    <name evidence="3" type="ORF">BBK82_05810</name>
</gene>
<sequence>MTTRVITTVLLWLAIFYGAQAASLAFDGEASSGGETKGHAQDISCKRNPWAFGLLWSCDATIVANDGKRYAYHRDNSILTPADVGRQVPMTTNSVRSGRSSQASTEWGLAERREPNTAAAVLCAIGLLIVGVIITFRLFRKKAVS</sequence>